<name>A0AAN7Y9F5_9EURO</name>
<feature type="domain" description="Ubiquitin-like protease family profile" evidence="6">
    <location>
        <begin position="519"/>
        <end position="692"/>
    </location>
</feature>
<evidence type="ECO:0000256" key="3">
    <source>
        <dbReference type="ARBA" id="ARBA00022801"/>
    </source>
</evidence>
<dbReference type="PANTHER" id="PTHR12606:SF141">
    <property type="entry name" value="GH15225P-RELATED"/>
    <property type="match status" value="1"/>
</dbReference>
<comment type="caution">
    <text evidence="7">The sequence shown here is derived from an EMBL/GenBank/DDBJ whole genome shotgun (WGS) entry which is preliminary data.</text>
</comment>
<accession>A0AAN7Y9F5</accession>
<evidence type="ECO:0000313" key="7">
    <source>
        <dbReference type="EMBL" id="KAK5082959.1"/>
    </source>
</evidence>
<dbReference type="Proteomes" id="UP001309876">
    <property type="component" value="Unassembled WGS sequence"/>
</dbReference>
<organism evidence="7 8">
    <name type="scientific">Lithohypha guttulata</name>
    <dbReference type="NCBI Taxonomy" id="1690604"/>
    <lineage>
        <taxon>Eukaryota</taxon>
        <taxon>Fungi</taxon>
        <taxon>Dikarya</taxon>
        <taxon>Ascomycota</taxon>
        <taxon>Pezizomycotina</taxon>
        <taxon>Eurotiomycetes</taxon>
        <taxon>Chaetothyriomycetidae</taxon>
        <taxon>Chaetothyriales</taxon>
        <taxon>Trichomeriaceae</taxon>
        <taxon>Lithohypha</taxon>
    </lineage>
</organism>
<keyword evidence="4" id="KW-0788">Thiol protease</keyword>
<evidence type="ECO:0000313" key="8">
    <source>
        <dbReference type="Proteomes" id="UP001309876"/>
    </source>
</evidence>
<feature type="region of interest" description="Disordered" evidence="5">
    <location>
        <begin position="217"/>
        <end position="293"/>
    </location>
</feature>
<dbReference type="PANTHER" id="PTHR12606">
    <property type="entry name" value="SENTRIN/SUMO-SPECIFIC PROTEASE"/>
    <property type="match status" value="1"/>
</dbReference>
<dbReference type="Gene3D" id="3.40.395.10">
    <property type="entry name" value="Adenoviral Proteinase, Chain A"/>
    <property type="match status" value="1"/>
</dbReference>
<gene>
    <name evidence="7" type="ORF">LTR05_006841</name>
</gene>
<dbReference type="GO" id="GO:0016929">
    <property type="term" value="F:deSUMOylase activity"/>
    <property type="evidence" value="ECO:0007669"/>
    <property type="project" value="TreeGrafter"/>
</dbReference>
<comment type="similarity">
    <text evidence="1">Belongs to the peptidase C48 family.</text>
</comment>
<dbReference type="PROSITE" id="PS50600">
    <property type="entry name" value="ULP_PROTEASE"/>
    <property type="match status" value="1"/>
</dbReference>
<evidence type="ECO:0000259" key="6">
    <source>
        <dbReference type="PROSITE" id="PS50600"/>
    </source>
</evidence>
<keyword evidence="8" id="KW-1185">Reference proteome</keyword>
<dbReference type="Pfam" id="PF02902">
    <property type="entry name" value="Peptidase_C48"/>
    <property type="match status" value="1"/>
</dbReference>
<dbReference type="EMBL" id="JAVRRJ010000007">
    <property type="protein sequence ID" value="KAK5082959.1"/>
    <property type="molecule type" value="Genomic_DNA"/>
</dbReference>
<feature type="region of interest" description="Disordered" evidence="5">
    <location>
        <begin position="332"/>
        <end position="364"/>
    </location>
</feature>
<dbReference type="SUPFAM" id="SSF54001">
    <property type="entry name" value="Cysteine proteinases"/>
    <property type="match status" value="1"/>
</dbReference>
<keyword evidence="3" id="KW-0378">Hydrolase</keyword>
<dbReference type="GO" id="GO:0016926">
    <property type="term" value="P:protein desumoylation"/>
    <property type="evidence" value="ECO:0007669"/>
    <property type="project" value="TreeGrafter"/>
</dbReference>
<reference evidence="7 8" key="1">
    <citation type="submission" date="2023-08" db="EMBL/GenBank/DDBJ databases">
        <title>Black Yeasts Isolated from many extreme environments.</title>
        <authorList>
            <person name="Coleine C."/>
            <person name="Stajich J.E."/>
            <person name="Selbmann L."/>
        </authorList>
    </citation>
    <scope>NUCLEOTIDE SEQUENCE [LARGE SCALE GENOMIC DNA]</scope>
    <source>
        <strain evidence="7 8">CCFEE 5910</strain>
    </source>
</reference>
<dbReference type="AlphaFoldDB" id="A0AAN7Y9F5"/>
<dbReference type="GO" id="GO:0005634">
    <property type="term" value="C:nucleus"/>
    <property type="evidence" value="ECO:0007669"/>
    <property type="project" value="TreeGrafter"/>
</dbReference>
<dbReference type="GO" id="GO:0006508">
    <property type="term" value="P:proteolysis"/>
    <property type="evidence" value="ECO:0007669"/>
    <property type="project" value="UniProtKB-KW"/>
</dbReference>
<evidence type="ECO:0000256" key="2">
    <source>
        <dbReference type="ARBA" id="ARBA00022670"/>
    </source>
</evidence>
<evidence type="ECO:0000256" key="1">
    <source>
        <dbReference type="ARBA" id="ARBA00005234"/>
    </source>
</evidence>
<feature type="compositionally biased region" description="Acidic residues" evidence="5">
    <location>
        <begin position="219"/>
        <end position="230"/>
    </location>
</feature>
<dbReference type="InterPro" id="IPR038765">
    <property type="entry name" value="Papain-like_cys_pep_sf"/>
</dbReference>
<feature type="region of interest" description="Disordered" evidence="5">
    <location>
        <begin position="169"/>
        <end position="193"/>
    </location>
</feature>
<proteinExistence type="inferred from homology"/>
<sequence>MAANADMDWQATTNLGAITEPSAPSTTRIGGFFSSLCGFVRKPVYAIIRAFRREKKAANARNNIRRRVPISPIPTRERVLQGDGDIITPIVERKRKASEEVGDIEGGDIDSMKPSKRRLRELDTNFNDYSPWKTELWVQETIKESALLPDSSVSQEEHETKYIAHAGRNRSSISPLRADTKKHPSYRFSPYKRTPRPVLPKVVTLSRAQNGLREFLWAADEEDEKDTMDEETPKQDNTAQSQAEPVKAEAIGAKSMPANLARPAPIQQKMPSPSTTNDEKSTEASSSLFDEEEDAEYRAYLRRDHLSFDADGYKLPIDGWISPETKKWNEEHQQRLAAQAAIEQQTPSRPPRKFSPDTSPDPLQEVTLKVKIEKTEKTIYTSPFVEDVPQEEEKGRSASPVVEIKPEIAPQTKSPAADVSAVKEQPEAIVEEDASVLTDILETPAKQLQNLKISEDTTAKEYRTPKAGIFGTVRTDRKTRRQVLIEERELEKARGEYKLVPLSAEWDRKVRNAVKNGHARWEATDFARVVPQYSGFGHQSKWLNDAVINDYIAMVAQHGCRDDRSTQVPTVAALSSYFFAKMSDPANAPKRWTRKIAGKSLLECELILLPINSGSHWTLCTIEPKKCKVTMYNSMGHGSNASHARTILGYLKFHLGNAFEEGKWTVNDKGVSPQQTNSDDCGVFACTTARQIMLGQMDKTPYTHEIMPIARKRLVAELVNGGLIKADES</sequence>
<evidence type="ECO:0000256" key="4">
    <source>
        <dbReference type="ARBA" id="ARBA00022807"/>
    </source>
</evidence>
<keyword evidence="2" id="KW-0645">Protease</keyword>
<protein>
    <recommendedName>
        <fullName evidence="6">Ubiquitin-like protease family profile domain-containing protein</fullName>
    </recommendedName>
</protein>
<dbReference type="InterPro" id="IPR003653">
    <property type="entry name" value="Peptidase_C48_C"/>
</dbReference>
<evidence type="ECO:0000256" key="5">
    <source>
        <dbReference type="SAM" id="MobiDB-lite"/>
    </source>
</evidence>